<dbReference type="RefSeq" id="XP_040759262.1">
    <property type="nucleotide sequence ID" value="XM_040913306.1"/>
</dbReference>
<protein>
    <submittedName>
        <fullName evidence="1">Uncharacterized protein</fullName>
    </submittedName>
</protein>
<proteinExistence type="predicted"/>
<dbReference type="InParanoid" id="A0A165BRI4"/>
<evidence type="ECO:0000313" key="1">
    <source>
        <dbReference type="EMBL" id="KZT01522.1"/>
    </source>
</evidence>
<reference evidence="1 2" key="1">
    <citation type="journal article" date="2016" name="Mol. Biol. Evol.">
        <title>Comparative Genomics of Early-Diverging Mushroom-Forming Fungi Provides Insights into the Origins of Lignocellulose Decay Capabilities.</title>
        <authorList>
            <person name="Nagy L.G."/>
            <person name="Riley R."/>
            <person name="Tritt A."/>
            <person name="Adam C."/>
            <person name="Daum C."/>
            <person name="Floudas D."/>
            <person name="Sun H."/>
            <person name="Yadav J.S."/>
            <person name="Pangilinan J."/>
            <person name="Larsson K.H."/>
            <person name="Matsuura K."/>
            <person name="Barry K."/>
            <person name="Labutti K."/>
            <person name="Kuo R."/>
            <person name="Ohm R.A."/>
            <person name="Bhattacharya S.S."/>
            <person name="Shirouzu T."/>
            <person name="Yoshinaga Y."/>
            <person name="Martin F.M."/>
            <person name="Grigoriev I.V."/>
            <person name="Hibbett D.S."/>
        </authorList>
    </citation>
    <scope>NUCLEOTIDE SEQUENCE [LARGE SCALE GENOMIC DNA]</scope>
    <source>
        <strain evidence="1 2">93-53</strain>
    </source>
</reference>
<dbReference type="EMBL" id="KV427663">
    <property type="protein sequence ID" value="KZT01522.1"/>
    <property type="molecule type" value="Genomic_DNA"/>
</dbReference>
<name>A0A165BRI4_9APHY</name>
<dbReference type="Proteomes" id="UP000076871">
    <property type="component" value="Unassembled WGS sequence"/>
</dbReference>
<dbReference type="STRING" id="1314785.A0A165BRI4"/>
<evidence type="ECO:0000313" key="2">
    <source>
        <dbReference type="Proteomes" id="UP000076871"/>
    </source>
</evidence>
<dbReference type="AlphaFoldDB" id="A0A165BRI4"/>
<dbReference type="GeneID" id="63830334"/>
<organism evidence="1 2">
    <name type="scientific">Laetiporus sulphureus 93-53</name>
    <dbReference type="NCBI Taxonomy" id="1314785"/>
    <lineage>
        <taxon>Eukaryota</taxon>
        <taxon>Fungi</taxon>
        <taxon>Dikarya</taxon>
        <taxon>Basidiomycota</taxon>
        <taxon>Agaricomycotina</taxon>
        <taxon>Agaricomycetes</taxon>
        <taxon>Polyporales</taxon>
        <taxon>Laetiporus</taxon>
    </lineage>
</organism>
<gene>
    <name evidence="1" type="ORF">LAESUDRAFT_763650</name>
</gene>
<accession>A0A165BRI4</accession>
<keyword evidence="2" id="KW-1185">Reference proteome</keyword>
<dbReference type="OrthoDB" id="3265815at2759"/>
<sequence>MPSQALTISRISRLQSLLISWRIPCAARIGPVYLKRLFSLHKGRTEALKSLLLHLPLPHVETEDCNEEQQQKLTRAWALASAQLAWDATPDLSTNLLQAALLPLEKELSCELCKRSLRKRIATVIKKWAAVKRTI</sequence>